<keyword evidence="1" id="KW-0812">Transmembrane</keyword>
<feature type="transmembrane region" description="Helical" evidence="1">
    <location>
        <begin position="89"/>
        <end position="107"/>
    </location>
</feature>
<comment type="caution">
    <text evidence="2">The sequence shown here is derived from an EMBL/GenBank/DDBJ whole genome shotgun (WGS) entry which is preliminary data.</text>
</comment>
<dbReference type="EMBL" id="JANBOH010000246">
    <property type="protein sequence ID" value="KAJ1643524.1"/>
    <property type="molecule type" value="Genomic_DNA"/>
</dbReference>
<gene>
    <name evidence="2" type="ORF">LPJ64_004702</name>
</gene>
<feature type="transmembrane region" description="Helical" evidence="1">
    <location>
        <begin position="16"/>
        <end position="36"/>
    </location>
</feature>
<name>A0A9W7XHU1_9FUNG</name>
<reference evidence="2" key="1">
    <citation type="submission" date="2022-07" db="EMBL/GenBank/DDBJ databases">
        <title>Phylogenomic reconstructions and comparative analyses of Kickxellomycotina fungi.</title>
        <authorList>
            <person name="Reynolds N.K."/>
            <person name="Stajich J.E."/>
            <person name="Barry K."/>
            <person name="Grigoriev I.V."/>
            <person name="Crous P."/>
            <person name="Smith M.E."/>
        </authorList>
    </citation>
    <scope>NUCLEOTIDE SEQUENCE</scope>
    <source>
        <strain evidence="2">NBRC 105413</strain>
    </source>
</reference>
<keyword evidence="3" id="KW-1185">Reference proteome</keyword>
<evidence type="ECO:0000313" key="3">
    <source>
        <dbReference type="Proteomes" id="UP001145021"/>
    </source>
</evidence>
<keyword evidence="1" id="KW-0472">Membrane</keyword>
<proteinExistence type="predicted"/>
<keyword evidence="1" id="KW-1133">Transmembrane helix</keyword>
<dbReference type="Proteomes" id="UP001145021">
    <property type="component" value="Unassembled WGS sequence"/>
</dbReference>
<sequence length="240" mass="26820">MTNASILANRDARNRIILGTLGFGAIGGAIGLNIAILRNLQPIARHTLTMAANWSLTGLFFLTTREALLLEQHTSRRPTFSVAREHDQMFSSVLAGGLTGGILNFVARGNKKAFVSGALGFSVLAAGGQCLFTLANRKRQQIIVDRIMAENKSLQQEQESVLADESNSLVARLRRALSVDPITLLPEWFPLRRIPSDEYREILELRKEEIRFKLSRLRGIVDDMDRREQALLRKLTETKP</sequence>
<dbReference type="PANTHER" id="PTHR41390">
    <property type="entry name" value="CHROMOSOME 7, WHOLE GENOME SHOTGUN SEQUENCE"/>
    <property type="match status" value="1"/>
</dbReference>
<protein>
    <submittedName>
        <fullName evidence="2">Uncharacterized protein</fullName>
    </submittedName>
</protein>
<dbReference type="PANTHER" id="PTHR41390:SF1">
    <property type="entry name" value="NADH-UBIQUINONE OXIDOREDUCTASE 213 KDA SUBUNIT"/>
    <property type="match status" value="1"/>
</dbReference>
<evidence type="ECO:0000256" key="1">
    <source>
        <dbReference type="SAM" id="Phobius"/>
    </source>
</evidence>
<feature type="transmembrane region" description="Helical" evidence="1">
    <location>
        <begin position="113"/>
        <end position="134"/>
    </location>
</feature>
<evidence type="ECO:0000313" key="2">
    <source>
        <dbReference type="EMBL" id="KAJ1643524.1"/>
    </source>
</evidence>
<accession>A0A9W7XHU1</accession>
<dbReference type="AlphaFoldDB" id="A0A9W7XHU1"/>
<organism evidence="2 3">
    <name type="scientific">Coemansia asiatica</name>
    <dbReference type="NCBI Taxonomy" id="1052880"/>
    <lineage>
        <taxon>Eukaryota</taxon>
        <taxon>Fungi</taxon>
        <taxon>Fungi incertae sedis</taxon>
        <taxon>Zoopagomycota</taxon>
        <taxon>Kickxellomycotina</taxon>
        <taxon>Kickxellomycetes</taxon>
        <taxon>Kickxellales</taxon>
        <taxon>Kickxellaceae</taxon>
        <taxon>Coemansia</taxon>
    </lineage>
</organism>
<feature type="transmembrane region" description="Helical" evidence="1">
    <location>
        <begin position="48"/>
        <end position="68"/>
    </location>
</feature>